<gene>
    <name evidence="1" type="primary">GLEAN_08458</name>
    <name evidence="1" type="ORF">TcasGA2_TC008458</name>
</gene>
<name>D2A240_TRICA</name>
<sequence length="95" mass="10992">MSRGPALGVMRHRRQQVFAYIQGRSIHTRWPARFPPVTGYSADTHYLLIIGWRCAQGGLIDTMHNNTVTFHLFPTILCGPPQFQLETLYDMTFRQ</sequence>
<evidence type="ECO:0000313" key="1">
    <source>
        <dbReference type="EMBL" id="EFA02733.1"/>
    </source>
</evidence>
<dbReference type="Proteomes" id="UP000007266">
    <property type="component" value="Linkage group 4"/>
</dbReference>
<reference evidence="1 2" key="2">
    <citation type="journal article" date="2010" name="Nucleic Acids Res.">
        <title>BeetleBase in 2010: revisions to provide comprehensive genomic information for Tribolium castaneum.</title>
        <authorList>
            <person name="Kim H.S."/>
            <person name="Murphy T."/>
            <person name="Xia J."/>
            <person name="Caragea D."/>
            <person name="Park Y."/>
            <person name="Beeman R.W."/>
            <person name="Lorenzen M.D."/>
            <person name="Butcher S."/>
            <person name="Manak J.R."/>
            <person name="Brown S.J."/>
        </authorList>
    </citation>
    <scope>GENOME REANNOTATION</scope>
    <source>
        <strain evidence="1 2">Georgia GA2</strain>
    </source>
</reference>
<proteinExistence type="predicted"/>
<organism evidence="1 2">
    <name type="scientific">Tribolium castaneum</name>
    <name type="common">Red flour beetle</name>
    <dbReference type="NCBI Taxonomy" id="7070"/>
    <lineage>
        <taxon>Eukaryota</taxon>
        <taxon>Metazoa</taxon>
        <taxon>Ecdysozoa</taxon>
        <taxon>Arthropoda</taxon>
        <taxon>Hexapoda</taxon>
        <taxon>Insecta</taxon>
        <taxon>Pterygota</taxon>
        <taxon>Neoptera</taxon>
        <taxon>Endopterygota</taxon>
        <taxon>Coleoptera</taxon>
        <taxon>Polyphaga</taxon>
        <taxon>Cucujiformia</taxon>
        <taxon>Tenebrionidae</taxon>
        <taxon>Tenebrionidae incertae sedis</taxon>
        <taxon>Tribolium</taxon>
    </lineage>
</organism>
<protein>
    <submittedName>
        <fullName evidence="1">Uncharacterized protein</fullName>
    </submittedName>
</protein>
<dbReference type="AlphaFoldDB" id="D2A240"/>
<reference evidence="1 2" key="1">
    <citation type="journal article" date="2008" name="Nature">
        <title>The genome of the model beetle and pest Tribolium castaneum.</title>
        <authorList>
            <consortium name="Tribolium Genome Sequencing Consortium"/>
            <person name="Richards S."/>
            <person name="Gibbs R.A."/>
            <person name="Weinstock G.M."/>
            <person name="Brown S.J."/>
            <person name="Denell R."/>
            <person name="Beeman R.W."/>
            <person name="Gibbs R."/>
            <person name="Beeman R.W."/>
            <person name="Brown S.J."/>
            <person name="Bucher G."/>
            <person name="Friedrich M."/>
            <person name="Grimmelikhuijzen C.J."/>
            <person name="Klingler M."/>
            <person name="Lorenzen M."/>
            <person name="Richards S."/>
            <person name="Roth S."/>
            <person name="Schroder R."/>
            <person name="Tautz D."/>
            <person name="Zdobnov E.M."/>
            <person name="Muzny D."/>
            <person name="Gibbs R.A."/>
            <person name="Weinstock G.M."/>
            <person name="Attaway T."/>
            <person name="Bell S."/>
            <person name="Buhay C.J."/>
            <person name="Chandrabose M.N."/>
            <person name="Chavez D."/>
            <person name="Clerk-Blankenburg K.P."/>
            <person name="Cree A."/>
            <person name="Dao M."/>
            <person name="Davis C."/>
            <person name="Chacko J."/>
            <person name="Dinh H."/>
            <person name="Dugan-Rocha S."/>
            <person name="Fowler G."/>
            <person name="Garner T.T."/>
            <person name="Garnes J."/>
            <person name="Gnirke A."/>
            <person name="Hawes A."/>
            <person name="Hernandez J."/>
            <person name="Hines S."/>
            <person name="Holder M."/>
            <person name="Hume J."/>
            <person name="Jhangiani S.N."/>
            <person name="Joshi V."/>
            <person name="Khan Z.M."/>
            <person name="Jackson L."/>
            <person name="Kovar C."/>
            <person name="Kowis A."/>
            <person name="Lee S."/>
            <person name="Lewis L.R."/>
            <person name="Margolis J."/>
            <person name="Morgan M."/>
            <person name="Nazareth L.V."/>
            <person name="Nguyen N."/>
            <person name="Okwuonu G."/>
            <person name="Parker D."/>
            <person name="Richards S."/>
            <person name="Ruiz S.J."/>
            <person name="Santibanez J."/>
            <person name="Savard J."/>
            <person name="Scherer S.E."/>
            <person name="Schneider B."/>
            <person name="Sodergren E."/>
            <person name="Tautz D."/>
            <person name="Vattahil S."/>
            <person name="Villasana D."/>
            <person name="White C.S."/>
            <person name="Wright R."/>
            <person name="Park Y."/>
            <person name="Beeman R.W."/>
            <person name="Lord J."/>
            <person name="Oppert B."/>
            <person name="Lorenzen M."/>
            <person name="Brown S."/>
            <person name="Wang L."/>
            <person name="Savard J."/>
            <person name="Tautz D."/>
            <person name="Richards S."/>
            <person name="Weinstock G."/>
            <person name="Gibbs R.A."/>
            <person name="Liu Y."/>
            <person name="Worley K."/>
            <person name="Weinstock G."/>
            <person name="Elsik C.G."/>
            <person name="Reese J.T."/>
            <person name="Elhaik E."/>
            <person name="Landan G."/>
            <person name="Graur D."/>
            <person name="Arensburger P."/>
            <person name="Atkinson P."/>
            <person name="Beeman R.W."/>
            <person name="Beidler J."/>
            <person name="Brown S.J."/>
            <person name="Demuth J.P."/>
            <person name="Drury D.W."/>
            <person name="Du Y.Z."/>
            <person name="Fujiwara H."/>
            <person name="Lorenzen M."/>
            <person name="Maselli V."/>
            <person name="Osanai M."/>
            <person name="Park Y."/>
            <person name="Robertson H.M."/>
            <person name="Tu Z."/>
            <person name="Wang J.J."/>
            <person name="Wang S."/>
            <person name="Richards S."/>
            <person name="Song H."/>
            <person name="Zhang L."/>
            <person name="Sodergren E."/>
            <person name="Werner D."/>
            <person name="Stanke M."/>
            <person name="Morgenstern B."/>
            <person name="Solovyev V."/>
            <person name="Kosarev P."/>
            <person name="Brown G."/>
            <person name="Chen H.C."/>
            <person name="Ermolaeva O."/>
            <person name="Hlavina W."/>
            <person name="Kapustin Y."/>
            <person name="Kiryutin B."/>
            <person name="Kitts P."/>
            <person name="Maglott D."/>
            <person name="Pruitt K."/>
            <person name="Sapojnikov V."/>
            <person name="Souvorov A."/>
            <person name="Mackey A.J."/>
            <person name="Waterhouse R.M."/>
            <person name="Wyder S."/>
            <person name="Zdobnov E.M."/>
            <person name="Zdobnov E.M."/>
            <person name="Wyder S."/>
            <person name="Kriventseva E.V."/>
            <person name="Kadowaki T."/>
            <person name="Bork P."/>
            <person name="Aranda M."/>
            <person name="Bao R."/>
            <person name="Beermann A."/>
            <person name="Berns N."/>
            <person name="Bolognesi R."/>
            <person name="Bonneton F."/>
            <person name="Bopp D."/>
            <person name="Brown S.J."/>
            <person name="Bucher G."/>
            <person name="Butts T."/>
            <person name="Chaumot A."/>
            <person name="Denell R.E."/>
            <person name="Ferrier D.E."/>
            <person name="Friedrich M."/>
            <person name="Gordon C.M."/>
            <person name="Jindra M."/>
            <person name="Klingler M."/>
            <person name="Lan Q."/>
            <person name="Lattorff H.M."/>
            <person name="Laudet V."/>
            <person name="von Levetsow C."/>
            <person name="Liu Z."/>
            <person name="Lutz R."/>
            <person name="Lynch J.A."/>
            <person name="da Fonseca R.N."/>
            <person name="Posnien N."/>
            <person name="Reuter R."/>
            <person name="Roth S."/>
            <person name="Savard J."/>
            <person name="Schinko J.B."/>
            <person name="Schmitt C."/>
            <person name="Schoppmeier M."/>
            <person name="Schroder R."/>
            <person name="Shippy T.D."/>
            <person name="Simonnet F."/>
            <person name="Marques-Souza H."/>
            <person name="Tautz D."/>
            <person name="Tomoyasu Y."/>
            <person name="Trauner J."/>
            <person name="Van der Zee M."/>
            <person name="Vervoort M."/>
            <person name="Wittkopp N."/>
            <person name="Wimmer E.A."/>
            <person name="Yang X."/>
            <person name="Jones A.K."/>
            <person name="Sattelle D.B."/>
            <person name="Ebert P.R."/>
            <person name="Nelson D."/>
            <person name="Scott J.G."/>
            <person name="Beeman R.W."/>
            <person name="Muthukrishnan S."/>
            <person name="Kramer K.J."/>
            <person name="Arakane Y."/>
            <person name="Beeman R.W."/>
            <person name="Zhu Q."/>
            <person name="Hogenkamp D."/>
            <person name="Dixit R."/>
            <person name="Oppert B."/>
            <person name="Jiang H."/>
            <person name="Zou Z."/>
            <person name="Marshall J."/>
            <person name="Elpidina E."/>
            <person name="Vinokurov K."/>
            <person name="Oppert C."/>
            <person name="Zou Z."/>
            <person name="Evans J."/>
            <person name="Lu Z."/>
            <person name="Zhao P."/>
            <person name="Sumathipala N."/>
            <person name="Altincicek B."/>
            <person name="Vilcinskas A."/>
            <person name="Williams M."/>
            <person name="Hultmark D."/>
            <person name="Hetru C."/>
            <person name="Jiang H."/>
            <person name="Grimmelikhuijzen C.J."/>
            <person name="Hauser F."/>
            <person name="Cazzamali G."/>
            <person name="Williamson M."/>
            <person name="Park Y."/>
            <person name="Li B."/>
            <person name="Tanaka Y."/>
            <person name="Predel R."/>
            <person name="Neupert S."/>
            <person name="Schachtner J."/>
            <person name="Verleyen P."/>
            <person name="Raible F."/>
            <person name="Bork P."/>
            <person name="Friedrich M."/>
            <person name="Walden K.K."/>
            <person name="Robertson H.M."/>
            <person name="Angeli S."/>
            <person name="Foret S."/>
            <person name="Bucher G."/>
            <person name="Schuetz S."/>
            <person name="Maleszka R."/>
            <person name="Wimmer E.A."/>
            <person name="Beeman R.W."/>
            <person name="Lorenzen M."/>
            <person name="Tomoyasu Y."/>
            <person name="Miller S.C."/>
            <person name="Grossmann D."/>
            <person name="Bucher G."/>
        </authorList>
    </citation>
    <scope>NUCLEOTIDE SEQUENCE [LARGE SCALE GENOMIC DNA]</scope>
    <source>
        <strain evidence="1 2">Georgia GA2</strain>
    </source>
</reference>
<dbReference type="InParanoid" id="D2A240"/>
<dbReference type="HOGENOM" id="CLU_2375522_0_0_1"/>
<dbReference type="EMBL" id="KQ971338">
    <property type="protein sequence ID" value="EFA02733.1"/>
    <property type="molecule type" value="Genomic_DNA"/>
</dbReference>
<keyword evidence="2" id="KW-1185">Reference proteome</keyword>
<accession>D2A240</accession>
<evidence type="ECO:0000313" key="2">
    <source>
        <dbReference type="Proteomes" id="UP000007266"/>
    </source>
</evidence>